<dbReference type="CDD" id="cd12797">
    <property type="entry name" value="M23_peptidase"/>
    <property type="match status" value="1"/>
</dbReference>
<keyword evidence="2" id="KW-0645">Protease</keyword>
<evidence type="ECO:0000313" key="11">
    <source>
        <dbReference type="EMBL" id="GGE26963.1"/>
    </source>
</evidence>
<dbReference type="Gene3D" id="2.70.70.10">
    <property type="entry name" value="Glucose Permease (Domain IIA)"/>
    <property type="match status" value="1"/>
</dbReference>
<dbReference type="GO" id="GO:0004222">
    <property type="term" value="F:metalloendopeptidase activity"/>
    <property type="evidence" value="ECO:0007669"/>
    <property type="project" value="TreeGrafter"/>
</dbReference>
<keyword evidence="9" id="KW-0732">Signal</keyword>
<feature type="signal peptide" evidence="9">
    <location>
        <begin position="1"/>
        <end position="20"/>
    </location>
</feature>
<comment type="caution">
    <text evidence="11">The sequence shown here is derived from an EMBL/GenBank/DDBJ whole genome shotgun (WGS) entry which is preliminary data.</text>
</comment>
<dbReference type="RefSeq" id="WP_229729079.1">
    <property type="nucleotide sequence ID" value="NZ_BMCP01000001.1"/>
</dbReference>
<evidence type="ECO:0000256" key="5">
    <source>
        <dbReference type="ARBA" id="ARBA00022833"/>
    </source>
</evidence>
<evidence type="ECO:0000259" key="10">
    <source>
        <dbReference type="Pfam" id="PF01551"/>
    </source>
</evidence>
<reference evidence="11" key="2">
    <citation type="submission" date="2020-09" db="EMBL/GenBank/DDBJ databases">
        <authorList>
            <person name="Sun Q."/>
            <person name="Sedlacek I."/>
        </authorList>
    </citation>
    <scope>NUCLEOTIDE SEQUENCE</scope>
    <source>
        <strain evidence="11">CCM 7684</strain>
    </source>
</reference>
<name>A0A8J2VJC9_9RHOB</name>
<proteinExistence type="predicted"/>
<dbReference type="Pfam" id="PF01551">
    <property type="entry name" value="Peptidase_M23"/>
    <property type="match status" value="1"/>
</dbReference>
<keyword evidence="12" id="KW-1185">Reference proteome</keyword>
<dbReference type="Gene3D" id="6.10.250.3150">
    <property type="match status" value="1"/>
</dbReference>
<comment type="cofactor">
    <cofactor evidence="1">
        <name>Zn(2+)</name>
        <dbReference type="ChEBI" id="CHEBI:29105"/>
    </cofactor>
</comment>
<dbReference type="SUPFAM" id="SSF51261">
    <property type="entry name" value="Duplicated hybrid motif"/>
    <property type="match status" value="1"/>
</dbReference>
<dbReference type="AlphaFoldDB" id="A0A8J2VJC9"/>
<dbReference type="InterPro" id="IPR011055">
    <property type="entry name" value="Dup_hybrid_motif"/>
</dbReference>
<keyword evidence="5" id="KW-0862">Zinc</keyword>
<dbReference type="InterPro" id="IPR016047">
    <property type="entry name" value="M23ase_b-sheet_dom"/>
</dbReference>
<protein>
    <submittedName>
        <fullName evidence="11">Membrane protein</fullName>
    </submittedName>
</protein>
<dbReference type="PANTHER" id="PTHR21666:SF288">
    <property type="entry name" value="CELL DIVISION PROTEIN YTFB"/>
    <property type="match status" value="1"/>
</dbReference>
<keyword evidence="3" id="KW-0479">Metal-binding</keyword>
<keyword evidence="4" id="KW-0378">Hydrolase</keyword>
<reference evidence="11" key="1">
    <citation type="journal article" date="2014" name="Int. J. Syst. Evol. Microbiol.">
        <title>Complete genome sequence of Corynebacterium casei LMG S-19264T (=DSM 44701T), isolated from a smear-ripened cheese.</title>
        <authorList>
            <consortium name="US DOE Joint Genome Institute (JGI-PGF)"/>
            <person name="Walter F."/>
            <person name="Albersmeier A."/>
            <person name="Kalinowski J."/>
            <person name="Ruckert C."/>
        </authorList>
    </citation>
    <scope>NUCLEOTIDE SEQUENCE</scope>
    <source>
        <strain evidence="11">CCM 7684</strain>
    </source>
</reference>
<evidence type="ECO:0000256" key="1">
    <source>
        <dbReference type="ARBA" id="ARBA00001947"/>
    </source>
</evidence>
<sequence>MSLRYALALLAVLAAGPAFPQEPDAKPRAQELDSAREQLERARITQEALKREIETLRGERGKLSAELIDTAQTIRETERRLTESEDRLGSMTASEKDVRENLASRRDVLATLLGALQRMGLQPPPALLVEPADALTAVRSSMLLGSVLPELRIEAEALSSDLAELTRVRREIEAERTGLADEKKRLDDARVRLSALVATRQAMLSDRERELTVEEKRTAELAREVSDLESLIARMEAEVAPAKQAAEAAAAAESPTEPPPPSTQLAALGDPGRLAPAVAFASAKGLLPLPATGTQVKGFGVPDGFGGTTKGQTRATRAGAQVTAPCDGWVVYAGPFRSYGQLLILNAGGGYHVLLAGMENITVELGQFVLTGEPVAQMGQGGTQVASTEPLAAGKPVLYIEFRKDGSSIDPAPWWAAASNEKVRS</sequence>
<evidence type="ECO:0000256" key="9">
    <source>
        <dbReference type="SAM" id="SignalP"/>
    </source>
</evidence>
<dbReference type="GO" id="GO:0046872">
    <property type="term" value="F:metal ion binding"/>
    <property type="evidence" value="ECO:0007669"/>
    <property type="project" value="UniProtKB-KW"/>
</dbReference>
<dbReference type="PANTHER" id="PTHR21666">
    <property type="entry name" value="PEPTIDASE-RELATED"/>
    <property type="match status" value="1"/>
</dbReference>
<evidence type="ECO:0000256" key="4">
    <source>
        <dbReference type="ARBA" id="ARBA00022801"/>
    </source>
</evidence>
<organism evidence="11 12">
    <name type="scientific">Agaricicola taiwanensis</name>
    <dbReference type="NCBI Taxonomy" id="591372"/>
    <lineage>
        <taxon>Bacteria</taxon>
        <taxon>Pseudomonadati</taxon>
        <taxon>Pseudomonadota</taxon>
        <taxon>Alphaproteobacteria</taxon>
        <taxon>Rhodobacterales</taxon>
        <taxon>Paracoccaceae</taxon>
        <taxon>Agaricicola</taxon>
    </lineage>
</organism>
<gene>
    <name evidence="11" type="ORF">GCM10007276_00110</name>
</gene>
<evidence type="ECO:0000256" key="8">
    <source>
        <dbReference type="SAM" id="MobiDB-lite"/>
    </source>
</evidence>
<keyword evidence="7" id="KW-0175">Coiled coil</keyword>
<feature type="coiled-coil region" evidence="7">
    <location>
        <begin position="32"/>
        <end position="87"/>
    </location>
</feature>
<feature type="coiled-coil region" evidence="7">
    <location>
        <begin position="148"/>
        <end position="189"/>
    </location>
</feature>
<dbReference type="GO" id="GO:0006508">
    <property type="term" value="P:proteolysis"/>
    <property type="evidence" value="ECO:0007669"/>
    <property type="project" value="UniProtKB-KW"/>
</dbReference>
<dbReference type="Proteomes" id="UP000602745">
    <property type="component" value="Unassembled WGS sequence"/>
</dbReference>
<evidence type="ECO:0000256" key="6">
    <source>
        <dbReference type="ARBA" id="ARBA00023049"/>
    </source>
</evidence>
<evidence type="ECO:0000313" key="12">
    <source>
        <dbReference type="Proteomes" id="UP000602745"/>
    </source>
</evidence>
<evidence type="ECO:0000256" key="2">
    <source>
        <dbReference type="ARBA" id="ARBA00022670"/>
    </source>
</evidence>
<dbReference type="EMBL" id="BMCP01000001">
    <property type="protein sequence ID" value="GGE26963.1"/>
    <property type="molecule type" value="Genomic_DNA"/>
</dbReference>
<feature type="domain" description="M23ase beta-sheet core" evidence="10">
    <location>
        <begin position="309"/>
        <end position="411"/>
    </location>
</feature>
<evidence type="ECO:0000256" key="7">
    <source>
        <dbReference type="SAM" id="Coils"/>
    </source>
</evidence>
<accession>A0A8J2VJC9</accession>
<feature type="compositionally biased region" description="Low complexity" evidence="8">
    <location>
        <begin position="244"/>
        <end position="255"/>
    </location>
</feature>
<evidence type="ECO:0000256" key="3">
    <source>
        <dbReference type="ARBA" id="ARBA00022723"/>
    </source>
</evidence>
<feature type="region of interest" description="Disordered" evidence="8">
    <location>
        <begin position="244"/>
        <end position="268"/>
    </location>
</feature>
<dbReference type="InterPro" id="IPR050570">
    <property type="entry name" value="Cell_wall_metabolism_enzyme"/>
</dbReference>
<keyword evidence="6" id="KW-0482">Metalloprotease</keyword>
<feature type="chain" id="PRO_5035269541" evidence="9">
    <location>
        <begin position="21"/>
        <end position="425"/>
    </location>
</feature>